<protein>
    <recommendedName>
        <fullName evidence="3">Hsp20/alpha crystallin family protein</fullName>
    </recommendedName>
</protein>
<comment type="caution">
    <text evidence="1">The sequence shown here is derived from an EMBL/GenBank/DDBJ whole genome shotgun (WGS) entry which is preliminary data.</text>
</comment>
<reference evidence="1 2" key="1">
    <citation type="submission" date="2020-08" db="EMBL/GenBank/DDBJ databases">
        <title>Cohnella phylogeny.</title>
        <authorList>
            <person name="Dunlap C."/>
        </authorList>
    </citation>
    <scope>NUCLEOTIDE SEQUENCE [LARGE SCALE GENOMIC DNA]</scope>
    <source>
        <strain evidence="1 2">DSM 103658</strain>
    </source>
</reference>
<evidence type="ECO:0000313" key="1">
    <source>
        <dbReference type="EMBL" id="MBB6676432.1"/>
    </source>
</evidence>
<sequence>MPSFFNNGSLPDFKELKNWFGPDFPWKLAEQMTKQRDGSWLNQFIRTMFDNSDQPAKPSGRGKRLQTSTAKGGSHLTVTIVLPPHVTQRDLRLFAAADRLTISGLSLERKQFVSFPCLVVPESGRAYRREGRIIVRFRRRKANRREVELFIPT</sequence>
<accession>A0A841T6C0</accession>
<proteinExistence type="predicted"/>
<evidence type="ECO:0008006" key="3">
    <source>
        <dbReference type="Google" id="ProtNLM"/>
    </source>
</evidence>
<organism evidence="1 2">
    <name type="scientific">Cohnella lubricantis</name>
    <dbReference type="NCBI Taxonomy" id="2163172"/>
    <lineage>
        <taxon>Bacteria</taxon>
        <taxon>Bacillati</taxon>
        <taxon>Bacillota</taxon>
        <taxon>Bacilli</taxon>
        <taxon>Bacillales</taxon>
        <taxon>Paenibacillaceae</taxon>
        <taxon>Cohnella</taxon>
    </lineage>
</organism>
<dbReference type="EMBL" id="JACJVN010000016">
    <property type="protein sequence ID" value="MBB6676432.1"/>
    <property type="molecule type" value="Genomic_DNA"/>
</dbReference>
<name>A0A841T6C0_9BACL</name>
<dbReference type="RefSeq" id="WP_185177715.1">
    <property type="nucleotide sequence ID" value="NZ_CBCSEP010000007.1"/>
</dbReference>
<dbReference type="AlphaFoldDB" id="A0A841T6C0"/>
<keyword evidence="2" id="KW-1185">Reference proteome</keyword>
<dbReference type="Proteomes" id="UP000574133">
    <property type="component" value="Unassembled WGS sequence"/>
</dbReference>
<evidence type="ECO:0000313" key="2">
    <source>
        <dbReference type="Proteomes" id="UP000574133"/>
    </source>
</evidence>
<gene>
    <name evidence="1" type="ORF">H4Q31_03720</name>
</gene>